<dbReference type="Proteomes" id="UP000051574">
    <property type="component" value="Unassembled WGS sequence"/>
</dbReference>
<dbReference type="InterPro" id="IPR001260">
    <property type="entry name" value="Coprogen_oxidase_aer"/>
</dbReference>
<comment type="subunit">
    <text evidence="3">Homodimer.</text>
</comment>
<evidence type="ECO:0000256" key="2">
    <source>
        <dbReference type="ARBA" id="ARBA00010644"/>
    </source>
</evidence>
<dbReference type="PANTHER" id="PTHR10755">
    <property type="entry name" value="COPROPORPHYRINOGEN III OXIDASE, MITOCHONDRIAL"/>
    <property type="match status" value="1"/>
</dbReference>
<name>A0A0T6AZ53_9SCAR</name>
<dbReference type="GO" id="GO:0004109">
    <property type="term" value="F:coproporphyrinogen oxidase activity"/>
    <property type="evidence" value="ECO:0007669"/>
    <property type="project" value="UniProtKB-EC"/>
</dbReference>
<evidence type="ECO:0000256" key="4">
    <source>
        <dbReference type="ARBA" id="ARBA00012869"/>
    </source>
</evidence>
<accession>A0A0T6AZ53</accession>
<evidence type="ECO:0000256" key="5">
    <source>
        <dbReference type="ARBA" id="ARBA00023002"/>
    </source>
</evidence>
<reference evidence="7 8" key="1">
    <citation type="submission" date="2015-09" db="EMBL/GenBank/DDBJ databases">
        <title>Draft genome of the scarab beetle Oryctes borbonicus.</title>
        <authorList>
            <person name="Meyer J.M."/>
            <person name="Markov G.V."/>
            <person name="Baskaran P."/>
            <person name="Herrmann M."/>
            <person name="Sommer R.J."/>
            <person name="Roedelsperger C."/>
        </authorList>
    </citation>
    <scope>NUCLEOTIDE SEQUENCE [LARGE SCALE GENOMIC DNA]</scope>
    <source>
        <strain evidence="7">OB123</strain>
        <tissue evidence="7">Whole animal</tissue>
    </source>
</reference>
<evidence type="ECO:0000256" key="6">
    <source>
        <dbReference type="ARBA" id="ARBA00023244"/>
    </source>
</evidence>
<dbReference type="PROSITE" id="PS01021">
    <property type="entry name" value="COPROGEN_OXIDASE"/>
    <property type="match status" value="1"/>
</dbReference>
<evidence type="ECO:0000256" key="3">
    <source>
        <dbReference type="ARBA" id="ARBA00011738"/>
    </source>
</evidence>
<proteinExistence type="inferred from homology"/>
<dbReference type="Gene3D" id="3.40.1500.10">
    <property type="entry name" value="Coproporphyrinogen III oxidase, aerobic"/>
    <property type="match status" value="1"/>
</dbReference>
<dbReference type="InterPro" id="IPR036406">
    <property type="entry name" value="Coprogen_oxidase_aer_sf"/>
</dbReference>
<dbReference type="EMBL" id="LJIG01022458">
    <property type="protein sequence ID" value="KRT80479.1"/>
    <property type="molecule type" value="Genomic_DNA"/>
</dbReference>
<evidence type="ECO:0000256" key="1">
    <source>
        <dbReference type="ARBA" id="ARBA00005168"/>
    </source>
</evidence>
<dbReference type="PRINTS" id="PR00073">
    <property type="entry name" value="COPRGNOXDASE"/>
</dbReference>
<dbReference type="Pfam" id="PF01218">
    <property type="entry name" value="Coprogen_oxidas"/>
    <property type="match status" value="1"/>
</dbReference>
<gene>
    <name evidence="7" type="ORF">AMK59_7006</name>
</gene>
<dbReference type="GO" id="GO:0006782">
    <property type="term" value="P:protoporphyrinogen IX biosynthetic process"/>
    <property type="evidence" value="ECO:0007669"/>
    <property type="project" value="UniProtKB-UniPathway"/>
</dbReference>
<evidence type="ECO:0000313" key="7">
    <source>
        <dbReference type="EMBL" id="KRT80479.1"/>
    </source>
</evidence>
<evidence type="ECO:0000313" key="8">
    <source>
        <dbReference type="Proteomes" id="UP000051574"/>
    </source>
</evidence>
<keyword evidence="5" id="KW-0560">Oxidoreductase</keyword>
<dbReference type="GO" id="GO:0005737">
    <property type="term" value="C:cytoplasm"/>
    <property type="evidence" value="ECO:0007669"/>
    <property type="project" value="TreeGrafter"/>
</dbReference>
<dbReference type="SUPFAM" id="SSF102886">
    <property type="entry name" value="Coproporphyrinogen III oxidase"/>
    <property type="match status" value="1"/>
</dbReference>
<dbReference type="UniPathway" id="UPA00251">
    <property type="reaction ID" value="UER00322"/>
</dbReference>
<dbReference type="EC" id="1.3.3.3" evidence="4"/>
<keyword evidence="6" id="KW-0627">Porphyrin biosynthesis</keyword>
<keyword evidence="8" id="KW-1185">Reference proteome</keyword>
<dbReference type="AlphaFoldDB" id="A0A0T6AZ53"/>
<comment type="pathway">
    <text evidence="1">Porphyrin-containing compound metabolism; protoporphyrin-IX biosynthesis; protoporphyrinogen-IX from coproporphyrinogen-III (O2 route): step 1/1.</text>
</comment>
<comment type="similarity">
    <text evidence="2">Belongs to the aerobic coproporphyrinogen-III oxidase family.</text>
</comment>
<organism evidence="7 8">
    <name type="scientific">Oryctes borbonicus</name>
    <dbReference type="NCBI Taxonomy" id="1629725"/>
    <lineage>
        <taxon>Eukaryota</taxon>
        <taxon>Metazoa</taxon>
        <taxon>Ecdysozoa</taxon>
        <taxon>Arthropoda</taxon>
        <taxon>Hexapoda</taxon>
        <taxon>Insecta</taxon>
        <taxon>Pterygota</taxon>
        <taxon>Neoptera</taxon>
        <taxon>Endopterygota</taxon>
        <taxon>Coleoptera</taxon>
        <taxon>Polyphaga</taxon>
        <taxon>Scarabaeiformia</taxon>
        <taxon>Scarabaeidae</taxon>
        <taxon>Dynastinae</taxon>
        <taxon>Oryctes</taxon>
    </lineage>
</organism>
<protein>
    <recommendedName>
        <fullName evidence="4">coproporphyrinogen oxidase</fullName>
        <ecNumber evidence="4">1.3.3.3</ecNumber>
    </recommendedName>
</protein>
<dbReference type="InterPro" id="IPR018375">
    <property type="entry name" value="Coprogen_oxidase_CS"/>
</dbReference>
<dbReference type="OrthoDB" id="15318at2759"/>
<comment type="caution">
    <text evidence="7">The sequence shown here is derived from an EMBL/GenBank/DDBJ whole genome shotgun (WGS) entry which is preliminary data.</text>
</comment>
<dbReference type="PANTHER" id="PTHR10755:SF0">
    <property type="entry name" value="OXYGEN-DEPENDENT COPROPORPHYRINOGEN-III OXIDASE, MITOCHONDRIAL"/>
    <property type="match status" value="1"/>
</dbReference>
<sequence>MLFKVFLRNCSIVYYQRQQSVSRLWKCGLAVVGTGIALINEDLSAHMASSINIDKFMAAPVTPIEELERNGNDMKTKMELMVMRVQAEVCKALEQEESPSKKFTVDKWQRKEGGGGVTCVLQEGQIFEKAGVNVSVVHGNLPPSAAGMMRARGKNLKSEKLPFFAAGISSVIHPKNPHVPTMHFNYRYFEVQDGDQVHWWFGGGTDLTPYYLDKDDAIHFHKTLKQACDKHDKTYYANFKKWCDDYFNITHRGERRGIGGIFFDDIETPSQEGVFKFVTTCADSVIPAYLPLGNNLPHSKPI</sequence>